<comment type="caution">
    <text evidence="1">The sequence shown here is derived from an EMBL/GenBank/DDBJ whole genome shotgun (WGS) entry which is preliminary data.</text>
</comment>
<evidence type="ECO:0000313" key="1">
    <source>
        <dbReference type="EMBL" id="MQM02398.1"/>
    </source>
</evidence>
<sequence>MADDHQMEPQRSPPREPTLSEMMQALMGRLDQMEQSTQERLGQVDQRLVTLQGRVDVIKAITRFHLIFRHLGQ</sequence>
<organism evidence="1 2">
    <name type="scientific">Colocasia esculenta</name>
    <name type="common">Wild taro</name>
    <name type="synonym">Arum esculentum</name>
    <dbReference type="NCBI Taxonomy" id="4460"/>
    <lineage>
        <taxon>Eukaryota</taxon>
        <taxon>Viridiplantae</taxon>
        <taxon>Streptophyta</taxon>
        <taxon>Embryophyta</taxon>
        <taxon>Tracheophyta</taxon>
        <taxon>Spermatophyta</taxon>
        <taxon>Magnoliopsida</taxon>
        <taxon>Liliopsida</taxon>
        <taxon>Araceae</taxon>
        <taxon>Aroideae</taxon>
        <taxon>Colocasieae</taxon>
        <taxon>Colocasia</taxon>
    </lineage>
</organism>
<dbReference type="EMBL" id="NMUH01002850">
    <property type="protein sequence ID" value="MQM02398.1"/>
    <property type="molecule type" value="Genomic_DNA"/>
</dbReference>
<keyword evidence="2" id="KW-1185">Reference proteome</keyword>
<dbReference type="AlphaFoldDB" id="A0A843W5V7"/>
<gene>
    <name evidence="1" type="ORF">Taro_035171</name>
</gene>
<accession>A0A843W5V7</accession>
<dbReference type="Proteomes" id="UP000652761">
    <property type="component" value="Unassembled WGS sequence"/>
</dbReference>
<protein>
    <submittedName>
        <fullName evidence="1">Uncharacterized protein</fullName>
    </submittedName>
</protein>
<name>A0A843W5V7_COLES</name>
<reference evidence="1" key="1">
    <citation type="submission" date="2017-07" db="EMBL/GenBank/DDBJ databases">
        <title>Taro Niue Genome Assembly and Annotation.</title>
        <authorList>
            <person name="Atibalentja N."/>
            <person name="Keating K."/>
            <person name="Fields C.J."/>
        </authorList>
    </citation>
    <scope>NUCLEOTIDE SEQUENCE</scope>
    <source>
        <strain evidence="1">Niue_2</strain>
        <tissue evidence="1">Leaf</tissue>
    </source>
</reference>
<proteinExistence type="predicted"/>
<evidence type="ECO:0000313" key="2">
    <source>
        <dbReference type="Proteomes" id="UP000652761"/>
    </source>
</evidence>